<dbReference type="Pfam" id="PF13812">
    <property type="entry name" value="PPR_3"/>
    <property type="match status" value="1"/>
</dbReference>
<protein>
    <recommendedName>
        <fullName evidence="3">Pentatricopeptide repeat-containing protein</fullName>
    </recommendedName>
</protein>
<gene>
    <name evidence="1" type="ORF">IWW39_003673</name>
</gene>
<dbReference type="EMBL" id="JANBTX010000111">
    <property type="protein sequence ID" value="KAJ2686370.1"/>
    <property type="molecule type" value="Genomic_DNA"/>
</dbReference>
<dbReference type="PANTHER" id="PTHR47934">
    <property type="entry name" value="PENTATRICOPEPTIDE REPEAT-CONTAINING PROTEIN PET309, MITOCHONDRIAL"/>
    <property type="match status" value="1"/>
</dbReference>
<sequence length="579" mass="64174">MEVFDRVRSSPEYHDSITPHVYVSAIGGAMRAKHLANTELLAIVDDLFSLLEKPSYPDSSRTGLLNELLHVANKAGNHAFLFHVFERSVDRGFPINHTTFGVLLHCSCAEETDARVIYRVYRSLITHPSTYAHMTHQVFAIFINCFVRHHRVDHALSVLHDLRLHPAASVNALHLSLIFRYYAEYGMATQALELLHATMDVDKVTPTWTICVDVIKAVGRGGDLTSALETVVADDSSEAFGDEANRVPNHDALLTALVKFGHAGDSARMLETFFALHESHPQSILPFVAVLLQAHHIAKQNSRDLARDPIAQTESRVARASEAEQRDFVDQLNVVADLLLAASATLKIPQNMYNMAISVFAILRDHSSAQRIYDHMTQTEAMEPTARTFNVLLQSFVRGLDLAAATDVLKDIRARGIPLNRVAANALIHGYLAAKQPQQAIDVYAYLVGRPVPLLGSAAFQDFIASAPIDTFTFAMLVSGLVDAGLLKEAVIVFEDAFTVLPFVPRQLLETLVGKLEERSLLDFAQLCVKRYTRRVEDSQPVHLRFEQSGDLDVAVSEPAPERLPLSYFGFLLGQKNQG</sequence>
<dbReference type="InterPro" id="IPR002885">
    <property type="entry name" value="PPR_rpt"/>
</dbReference>
<dbReference type="GO" id="GO:0007005">
    <property type="term" value="P:mitochondrion organization"/>
    <property type="evidence" value="ECO:0007669"/>
    <property type="project" value="TreeGrafter"/>
</dbReference>
<dbReference type="GO" id="GO:0003729">
    <property type="term" value="F:mRNA binding"/>
    <property type="evidence" value="ECO:0007669"/>
    <property type="project" value="TreeGrafter"/>
</dbReference>
<comment type="caution">
    <text evidence="1">The sequence shown here is derived from an EMBL/GenBank/DDBJ whole genome shotgun (WGS) entry which is preliminary data.</text>
</comment>
<evidence type="ECO:0008006" key="3">
    <source>
        <dbReference type="Google" id="ProtNLM"/>
    </source>
</evidence>
<dbReference type="GO" id="GO:0006396">
    <property type="term" value="P:RNA processing"/>
    <property type="evidence" value="ECO:0007669"/>
    <property type="project" value="TreeGrafter"/>
</dbReference>
<evidence type="ECO:0000313" key="2">
    <source>
        <dbReference type="Proteomes" id="UP001151516"/>
    </source>
</evidence>
<organism evidence="1 2">
    <name type="scientific">Coemansia spiralis</name>
    <dbReference type="NCBI Taxonomy" id="417178"/>
    <lineage>
        <taxon>Eukaryota</taxon>
        <taxon>Fungi</taxon>
        <taxon>Fungi incertae sedis</taxon>
        <taxon>Zoopagomycota</taxon>
        <taxon>Kickxellomycotina</taxon>
        <taxon>Kickxellomycetes</taxon>
        <taxon>Kickxellales</taxon>
        <taxon>Kickxellaceae</taxon>
        <taxon>Coemansia</taxon>
    </lineage>
</organism>
<dbReference type="Gene3D" id="1.25.40.10">
    <property type="entry name" value="Tetratricopeptide repeat domain"/>
    <property type="match status" value="2"/>
</dbReference>
<dbReference type="AlphaFoldDB" id="A0A9W8GL21"/>
<evidence type="ECO:0000313" key="1">
    <source>
        <dbReference type="EMBL" id="KAJ2686370.1"/>
    </source>
</evidence>
<dbReference type="InterPro" id="IPR051114">
    <property type="entry name" value="Mito_RNA_Proc_CCM1"/>
</dbReference>
<dbReference type="PANTHER" id="PTHR47934:SF6">
    <property type="entry name" value="MITOCHONDRIAL GROUP I INTRON SPLICING FACTOR CCM1-RELATED"/>
    <property type="match status" value="1"/>
</dbReference>
<dbReference type="OrthoDB" id="185373at2759"/>
<proteinExistence type="predicted"/>
<keyword evidence="2" id="KW-1185">Reference proteome</keyword>
<dbReference type="GO" id="GO:0005739">
    <property type="term" value="C:mitochondrion"/>
    <property type="evidence" value="ECO:0007669"/>
    <property type="project" value="TreeGrafter"/>
</dbReference>
<reference evidence="1" key="1">
    <citation type="submission" date="2022-07" db="EMBL/GenBank/DDBJ databases">
        <title>Phylogenomic reconstructions and comparative analyses of Kickxellomycotina fungi.</title>
        <authorList>
            <person name="Reynolds N.K."/>
            <person name="Stajich J.E."/>
            <person name="Barry K."/>
            <person name="Grigoriev I.V."/>
            <person name="Crous P."/>
            <person name="Smith M.E."/>
        </authorList>
    </citation>
    <scope>NUCLEOTIDE SEQUENCE</scope>
    <source>
        <strain evidence="1">CBS 109367</strain>
    </source>
</reference>
<dbReference type="Proteomes" id="UP001151516">
    <property type="component" value="Unassembled WGS sequence"/>
</dbReference>
<dbReference type="InterPro" id="IPR011990">
    <property type="entry name" value="TPR-like_helical_dom_sf"/>
</dbReference>
<accession>A0A9W8GL21</accession>
<name>A0A9W8GL21_9FUNG</name>